<keyword evidence="3" id="KW-1185">Reference proteome</keyword>
<feature type="chain" id="PRO_5045784095" evidence="1">
    <location>
        <begin position="17"/>
        <end position="155"/>
    </location>
</feature>
<comment type="caution">
    <text evidence="2">The sequence shown here is derived from an EMBL/GenBank/DDBJ whole genome shotgun (WGS) entry which is preliminary data.</text>
</comment>
<dbReference type="EMBL" id="CALNXI010001174">
    <property type="protein sequence ID" value="CAH3158664.1"/>
    <property type="molecule type" value="Genomic_DNA"/>
</dbReference>
<feature type="signal peptide" evidence="1">
    <location>
        <begin position="1"/>
        <end position="16"/>
    </location>
</feature>
<organism evidence="2 3">
    <name type="scientific">Porites evermanni</name>
    <dbReference type="NCBI Taxonomy" id="104178"/>
    <lineage>
        <taxon>Eukaryota</taxon>
        <taxon>Metazoa</taxon>
        <taxon>Cnidaria</taxon>
        <taxon>Anthozoa</taxon>
        <taxon>Hexacorallia</taxon>
        <taxon>Scleractinia</taxon>
        <taxon>Fungiina</taxon>
        <taxon>Poritidae</taxon>
        <taxon>Porites</taxon>
    </lineage>
</organism>
<accession>A0ABN8QAJ8</accession>
<evidence type="ECO:0000313" key="3">
    <source>
        <dbReference type="Proteomes" id="UP001159427"/>
    </source>
</evidence>
<gene>
    <name evidence="2" type="ORF">PEVE_00002939</name>
</gene>
<dbReference type="InterPro" id="IPR001981">
    <property type="entry name" value="Colipase"/>
</dbReference>
<evidence type="ECO:0000256" key="1">
    <source>
        <dbReference type="SAM" id="SignalP"/>
    </source>
</evidence>
<dbReference type="Proteomes" id="UP001159427">
    <property type="component" value="Unassembled WGS sequence"/>
</dbReference>
<sequence length="155" mass="16972">MMIVIFLSLCISFALGSSNLPELAECKMEGDCQAGLKCVLTKRLIVSGTVYPVKQCMPEGVDIDVETVDLDNQSDNVSRVKRFLFNSCSSESECQSNFCCALGKRCAPKLREYFTCYFVDKHKCGCGNGLACKVTTTITLPFGIKIPIKQCVKAA</sequence>
<dbReference type="PANTHER" id="PTHR10041">
    <property type="entry name" value="COLIPASE"/>
    <property type="match status" value="1"/>
</dbReference>
<dbReference type="PANTHER" id="PTHR10041:SF5">
    <property type="entry name" value="LEUCINE-RICH COLIPASE-LIKE PROTEIN 1"/>
    <property type="match status" value="1"/>
</dbReference>
<keyword evidence="1" id="KW-0732">Signal</keyword>
<name>A0ABN8QAJ8_9CNID</name>
<proteinExistence type="predicted"/>
<reference evidence="2 3" key="1">
    <citation type="submission" date="2022-05" db="EMBL/GenBank/DDBJ databases">
        <authorList>
            <consortium name="Genoscope - CEA"/>
            <person name="William W."/>
        </authorList>
    </citation>
    <scope>NUCLEOTIDE SEQUENCE [LARGE SCALE GENOMIC DNA]</scope>
</reference>
<evidence type="ECO:0000313" key="2">
    <source>
        <dbReference type="EMBL" id="CAH3158664.1"/>
    </source>
</evidence>
<protein>
    <submittedName>
        <fullName evidence="2">Uncharacterized protein</fullName>
    </submittedName>
</protein>